<sequence length="44" mass="4834">MYIDGTDCAIILQNRGLLGRNLLIPDFTKLPDCMATRGGQVLIL</sequence>
<evidence type="ECO:0000313" key="1">
    <source>
        <dbReference type="EMBL" id="ELQ35243.1"/>
    </source>
</evidence>
<dbReference type="EMBL" id="JH793878">
    <property type="protein sequence ID" value="ELQ35243.1"/>
    <property type="molecule type" value="Genomic_DNA"/>
</dbReference>
<gene>
    <name evidence="1" type="ORF">OOU_Y34scaffold00719g7</name>
</gene>
<dbReference type="AlphaFoldDB" id="A0AA97PI07"/>
<proteinExistence type="predicted"/>
<organism evidence="1">
    <name type="scientific">Pyricularia oryzae (strain Y34)</name>
    <name type="common">Rice blast fungus</name>
    <name type="synonym">Magnaporthe oryzae</name>
    <dbReference type="NCBI Taxonomy" id="1143189"/>
    <lineage>
        <taxon>Eukaryota</taxon>
        <taxon>Fungi</taxon>
        <taxon>Dikarya</taxon>
        <taxon>Ascomycota</taxon>
        <taxon>Pezizomycotina</taxon>
        <taxon>Sordariomycetes</taxon>
        <taxon>Sordariomycetidae</taxon>
        <taxon>Magnaporthales</taxon>
        <taxon>Pyriculariaceae</taxon>
        <taxon>Pyricularia</taxon>
    </lineage>
</organism>
<name>A0AA97PI07_PYRO3</name>
<protein>
    <submittedName>
        <fullName evidence="1">Uncharacterized protein</fullName>
    </submittedName>
</protein>
<accession>A0AA97PI07</accession>
<dbReference type="Proteomes" id="UP000011086">
    <property type="component" value="Unassembled WGS sequence"/>
</dbReference>
<reference evidence="1" key="1">
    <citation type="journal article" date="2012" name="PLoS Genet.">
        <title>Comparative analysis of the genomes of two field isolates of the rice blast fungus Magnaporthe oryzae.</title>
        <authorList>
            <person name="Xue M."/>
            <person name="Yang J."/>
            <person name="Li Z."/>
            <person name="Hu S."/>
            <person name="Yao N."/>
            <person name="Dean R.A."/>
            <person name="Zhao W."/>
            <person name="Shen M."/>
            <person name="Zhang H."/>
            <person name="Li C."/>
            <person name="Liu L."/>
            <person name="Cao L."/>
            <person name="Xu X."/>
            <person name="Xing Y."/>
            <person name="Hsiang T."/>
            <person name="Zhang Z."/>
            <person name="Xu J.R."/>
            <person name="Peng Y.L."/>
        </authorList>
    </citation>
    <scope>NUCLEOTIDE SEQUENCE</scope>
    <source>
        <strain evidence="1">Y34</strain>
    </source>
</reference>